<evidence type="ECO:0008006" key="2">
    <source>
        <dbReference type="Google" id="ProtNLM"/>
    </source>
</evidence>
<dbReference type="EMBL" id="MN738897">
    <property type="protein sequence ID" value="QHT30381.1"/>
    <property type="molecule type" value="Genomic_DNA"/>
</dbReference>
<protein>
    <recommendedName>
        <fullName evidence="2">ParB/Sulfiredoxin domain-containing protein</fullName>
    </recommendedName>
</protein>
<reference evidence="1" key="1">
    <citation type="journal article" date="2020" name="Nature">
        <title>Giant virus diversity and host interactions through global metagenomics.</title>
        <authorList>
            <person name="Schulz F."/>
            <person name="Roux S."/>
            <person name="Paez-Espino D."/>
            <person name="Jungbluth S."/>
            <person name="Walsh D.A."/>
            <person name="Denef V.J."/>
            <person name="McMahon K.D."/>
            <person name="Konstantinidis K.T."/>
            <person name="Eloe-Fadrosh E.A."/>
            <person name="Kyrpides N.C."/>
            <person name="Woyke T."/>
        </authorList>
    </citation>
    <scope>NUCLEOTIDE SEQUENCE</scope>
    <source>
        <strain evidence="1">GVMAG-M-3300009149-34</strain>
    </source>
</reference>
<organism evidence="1">
    <name type="scientific">viral metagenome</name>
    <dbReference type="NCBI Taxonomy" id="1070528"/>
    <lineage>
        <taxon>unclassified sequences</taxon>
        <taxon>metagenomes</taxon>
        <taxon>organismal metagenomes</taxon>
    </lineage>
</organism>
<sequence length="306" mass="35358">MAKAKEKSSNSLKLKYVMKLKTIDATTISDFISDKKRRRKIRVGVVNNLMSNLKQGSHFDAPFTVNLKNGKSRIVNGNHRFMAIEQMIEKDKSFSINIWVAQYKDLSLEEERQIFEIWNIGVKQSGSDFLKIYWETIPYGDEMLRKLPCSVYGGSKISAKTIGCCHMAAKKQNAFCGGYRGTSRSIVKAFKTFDKTDINTMAYFMRFMEDVFGIYTKSNIFWKTTPVGAFYRIWFDNRDIEHNKMVKLFKTTFLSPKRIESWKIMGKNGGMESTAMFYNTAMMTFPIVPSFKSLNIKRFVAVKDTK</sequence>
<proteinExistence type="predicted"/>
<evidence type="ECO:0000313" key="1">
    <source>
        <dbReference type="EMBL" id="QHT30381.1"/>
    </source>
</evidence>
<dbReference type="AlphaFoldDB" id="A0A6C0ENZ0"/>
<name>A0A6C0ENZ0_9ZZZZ</name>
<accession>A0A6C0ENZ0</accession>